<reference evidence="8" key="1">
    <citation type="submission" date="2022-03" db="EMBL/GenBank/DDBJ databases">
        <authorList>
            <person name="Alioto T."/>
            <person name="Alioto T."/>
            <person name="Gomez Garrido J."/>
        </authorList>
    </citation>
    <scope>NUCLEOTIDE SEQUENCE</scope>
</reference>
<comment type="similarity">
    <text evidence="1 4">Belongs to the TOM1 family.</text>
</comment>
<keyword evidence="3 4" id="KW-0653">Protein transport</keyword>
<name>A0AAD1WIK3_PELCU</name>
<dbReference type="PIRSF" id="PIRSF036948">
    <property type="entry name" value="TOM1"/>
    <property type="match status" value="1"/>
</dbReference>
<accession>A0AAD1WIK3</accession>
<feature type="domain" description="GAT" evidence="7">
    <location>
        <begin position="221"/>
        <end position="309"/>
    </location>
</feature>
<dbReference type="FunFam" id="1.25.40.90:FF:000003">
    <property type="entry name" value="TOM1-like protein 2 isoform X1"/>
    <property type="match status" value="1"/>
</dbReference>
<dbReference type="GO" id="GO:0005768">
    <property type="term" value="C:endosome"/>
    <property type="evidence" value="ECO:0007669"/>
    <property type="project" value="TreeGrafter"/>
</dbReference>
<dbReference type="Pfam" id="PF00790">
    <property type="entry name" value="VHS"/>
    <property type="match status" value="1"/>
</dbReference>
<dbReference type="GO" id="GO:0043130">
    <property type="term" value="F:ubiquitin binding"/>
    <property type="evidence" value="ECO:0007669"/>
    <property type="project" value="InterPro"/>
</dbReference>
<dbReference type="InterPro" id="IPR014645">
    <property type="entry name" value="TOM1"/>
</dbReference>
<keyword evidence="2 4" id="KW-0813">Transport</keyword>
<dbReference type="EMBL" id="OW240918">
    <property type="protein sequence ID" value="CAH2307735.1"/>
    <property type="molecule type" value="Genomic_DNA"/>
</dbReference>
<feature type="region of interest" description="Disordered" evidence="5">
    <location>
        <begin position="167"/>
        <end position="216"/>
    </location>
</feature>
<dbReference type="SUPFAM" id="SSF89009">
    <property type="entry name" value="GAT-like domain"/>
    <property type="match status" value="1"/>
</dbReference>
<dbReference type="InterPro" id="IPR038425">
    <property type="entry name" value="GAT_sf"/>
</dbReference>
<evidence type="ECO:0000313" key="8">
    <source>
        <dbReference type="EMBL" id="CAH2307735.1"/>
    </source>
</evidence>
<dbReference type="PANTHER" id="PTHR13856">
    <property type="entry name" value="VHS DOMAIN CONTAINING PROTEIN FAMILY"/>
    <property type="match status" value="1"/>
</dbReference>
<dbReference type="InterPro" id="IPR004152">
    <property type="entry name" value="GAT_dom"/>
</dbReference>
<evidence type="ECO:0000256" key="1">
    <source>
        <dbReference type="ARBA" id="ARBA00007708"/>
    </source>
</evidence>
<dbReference type="GO" id="GO:0030276">
    <property type="term" value="F:clathrin binding"/>
    <property type="evidence" value="ECO:0007669"/>
    <property type="project" value="TreeGrafter"/>
</dbReference>
<dbReference type="FunFam" id="1.20.58.160:FF:000001">
    <property type="entry name" value="TOM1-like protein 2 isoform X1"/>
    <property type="match status" value="1"/>
</dbReference>
<dbReference type="InterPro" id="IPR008942">
    <property type="entry name" value="ENTH_VHS"/>
</dbReference>
<feature type="region of interest" description="Disordered" evidence="5">
    <location>
        <begin position="422"/>
        <end position="441"/>
    </location>
</feature>
<dbReference type="GO" id="GO:0035091">
    <property type="term" value="F:phosphatidylinositol binding"/>
    <property type="evidence" value="ECO:0007669"/>
    <property type="project" value="InterPro"/>
</dbReference>
<dbReference type="AlphaFoldDB" id="A0AAD1WIK3"/>
<feature type="compositionally biased region" description="Low complexity" evidence="5">
    <location>
        <begin position="187"/>
        <end position="204"/>
    </location>
</feature>
<dbReference type="PROSITE" id="PS50909">
    <property type="entry name" value="GAT"/>
    <property type="match status" value="1"/>
</dbReference>
<proteinExistence type="inferred from homology"/>
<dbReference type="Gene3D" id="1.20.58.160">
    <property type="match status" value="1"/>
</dbReference>
<evidence type="ECO:0000259" key="6">
    <source>
        <dbReference type="PROSITE" id="PS50179"/>
    </source>
</evidence>
<evidence type="ECO:0000256" key="5">
    <source>
        <dbReference type="SAM" id="MobiDB-lite"/>
    </source>
</evidence>
<dbReference type="Proteomes" id="UP001295444">
    <property type="component" value="Chromosome 07"/>
</dbReference>
<dbReference type="SUPFAM" id="SSF48464">
    <property type="entry name" value="ENTH/VHS domain"/>
    <property type="match status" value="1"/>
</dbReference>
<dbReference type="SMART" id="SM00288">
    <property type="entry name" value="VHS"/>
    <property type="match status" value="1"/>
</dbReference>
<gene>
    <name evidence="8" type="ORF">PECUL_23A035839</name>
</gene>
<dbReference type="Gene3D" id="1.25.40.90">
    <property type="match status" value="1"/>
</dbReference>
<sequence>MEFLLGNPYSTPVGQCIEKATEGSLPSEDWTLNMEICDIINETEEGPKDALRALKKRLNGNRNYREVMLALTVLETCVKNCGHRFHVLVTHRDFIDGVMVKIISPKNNPPTIVQDKVLALIQAWADAFRSSPDLTGVVHVYEELKRKGIEFPMADLDALSPIHTPQRSVPEIDPATNMHTSQTQRKTNSSTLSTPSTPLLYSTPAVPPPPNVGGPITANSEQIGRLRSELDIVRGNTKVMSEMLTEMTPGQEDASDLELLQDLNRTCRAMQQRIVELISRVSNEEITEELLHVNDDLNNVFLRYERFERYRSGRTAQNTNGVLNEVNEDNLIDLGPGSPAVVSPMVGNTAPSTLTSQLGVLDVGTNNVSTTLSNLPATNPRDDFDMFAHTRSNTLADQRKNVRYEDPQALGGLASALDVRQQNTGGKGEDQEEGVTSQEFDKFLEERAKAAERVPDLPSPPTVEPTSTTNPSIRKKQERSEDTLFAL</sequence>
<evidence type="ECO:0000259" key="7">
    <source>
        <dbReference type="PROSITE" id="PS50909"/>
    </source>
</evidence>
<evidence type="ECO:0000256" key="4">
    <source>
        <dbReference type="PIRNR" id="PIRNR036948"/>
    </source>
</evidence>
<dbReference type="GO" id="GO:0007165">
    <property type="term" value="P:signal transduction"/>
    <property type="evidence" value="ECO:0007669"/>
    <property type="project" value="TreeGrafter"/>
</dbReference>
<dbReference type="Pfam" id="PF03127">
    <property type="entry name" value="GAT"/>
    <property type="match status" value="1"/>
</dbReference>
<dbReference type="GO" id="GO:0015031">
    <property type="term" value="P:protein transport"/>
    <property type="evidence" value="ECO:0007669"/>
    <property type="project" value="UniProtKB-UniRule"/>
</dbReference>
<evidence type="ECO:0000313" key="9">
    <source>
        <dbReference type="Proteomes" id="UP001295444"/>
    </source>
</evidence>
<protein>
    <submittedName>
        <fullName evidence="8">TOM1 2 isoform X3</fullName>
    </submittedName>
</protein>
<organism evidence="8 9">
    <name type="scientific">Pelobates cultripes</name>
    <name type="common">Western spadefoot toad</name>
    <dbReference type="NCBI Taxonomy" id="61616"/>
    <lineage>
        <taxon>Eukaryota</taxon>
        <taxon>Metazoa</taxon>
        <taxon>Chordata</taxon>
        <taxon>Craniata</taxon>
        <taxon>Vertebrata</taxon>
        <taxon>Euteleostomi</taxon>
        <taxon>Amphibia</taxon>
        <taxon>Batrachia</taxon>
        <taxon>Anura</taxon>
        <taxon>Pelobatoidea</taxon>
        <taxon>Pelobatidae</taxon>
        <taxon>Pelobates</taxon>
    </lineage>
</organism>
<evidence type="ECO:0000256" key="3">
    <source>
        <dbReference type="ARBA" id="ARBA00022927"/>
    </source>
</evidence>
<evidence type="ECO:0000256" key="2">
    <source>
        <dbReference type="ARBA" id="ARBA00022448"/>
    </source>
</evidence>
<dbReference type="PANTHER" id="PTHR13856:SF31">
    <property type="entry name" value="TOM1-LIKE PROTEIN 2"/>
    <property type="match status" value="1"/>
</dbReference>
<keyword evidence="9" id="KW-1185">Reference proteome</keyword>
<dbReference type="InterPro" id="IPR002014">
    <property type="entry name" value="VHS_dom"/>
</dbReference>
<feature type="domain" description="VHS" evidence="6">
    <location>
        <begin position="20"/>
        <end position="152"/>
    </location>
</feature>
<dbReference type="GO" id="GO:0016020">
    <property type="term" value="C:membrane"/>
    <property type="evidence" value="ECO:0007669"/>
    <property type="project" value="TreeGrafter"/>
</dbReference>
<feature type="compositionally biased region" description="Polar residues" evidence="5">
    <location>
        <begin position="177"/>
        <end position="186"/>
    </location>
</feature>
<feature type="compositionally biased region" description="Basic and acidic residues" evidence="5">
    <location>
        <begin position="478"/>
        <end position="487"/>
    </location>
</feature>
<feature type="region of interest" description="Disordered" evidence="5">
    <location>
        <begin position="446"/>
        <end position="487"/>
    </location>
</feature>
<dbReference type="PROSITE" id="PS50179">
    <property type="entry name" value="VHS"/>
    <property type="match status" value="1"/>
</dbReference>
<dbReference type="CDD" id="cd14238">
    <property type="entry name" value="GAT_TM1L2"/>
    <property type="match status" value="1"/>
</dbReference>
<feature type="compositionally biased region" description="Basic and acidic residues" evidence="5">
    <location>
        <begin position="446"/>
        <end position="455"/>
    </location>
</feature>